<organism evidence="1 2">
    <name type="scientific">Pseudomyxococcus hansupus</name>
    <dbReference type="NCBI Taxonomy" id="1297742"/>
    <lineage>
        <taxon>Bacteria</taxon>
        <taxon>Pseudomonadati</taxon>
        <taxon>Myxococcota</taxon>
        <taxon>Myxococcia</taxon>
        <taxon>Myxococcales</taxon>
        <taxon>Cystobacterineae</taxon>
        <taxon>Myxococcaceae</taxon>
        <taxon>Pseudomyxococcus</taxon>
    </lineage>
</organism>
<name>A0A0H4WRF6_9BACT</name>
<keyword evidence="2" id="KW-1185">Reference proteome</keyword>
<dbReference type="PATRIC" id="fig|1297742.4.peg.3005"/>
<dbReference type="Proteomes" id="UP000009026">
    <property type="component" value="Chromosome"/>
</dbReference>
<dbReference type="AlphaFoldDB" id="A0A0H4WRF6"/>
<dbReference type="EMBL" id="CP012109">
    <property type="protein sequence ID" value="AKQ66066.1"/>
    <property type="molecule type" value="Genomic_DNA"/>
</dbReference>
<protein>
    <recommendedName>
        <fullName evidence="3">Lipoprotein</fullName>
    </recommendedName>
</protein>
<evidence type="ECO:0000313" key="1">
    <source>
        <dbReference type="EMBL" id="AKQ66066.1"/>
    </source>
</evidence>
<proteinExistence type="predicted"/>
<gene>
    <name evidence="1" type="ORF">A176_002978</name>
</gene>
<dbReference type="PROSITE" id="PS51257">
    <property type="entry name" value="PROKAR_LIPOPROTEIN"/>
    <property type="match status" value="1"/>
</dbReference>
<evidence type="ECO:0008006" key="3">
    <source>
        <dbReference type="Google" id="ProtNLM"/>
    </source>
</evidence>
<dbReference type="KEGG" id="mym:A176_002978"/>
<sequence>MSALPRGLIIVCTIAAAACGGIRKDLGEDAYLRQQLYDYGYDIALDTLWETAKQMAESTRDESRSEDGVRTAVVAIRRASIGDETTLEVLLMRGWEEGGRSYVKFFKAEHGASFQPHDISAREVNTELDLLGRIVPADAAKVRQGASRAGQRAR</sequence>
<dbReference type="OrthoDB" id="5523712at2"/>
<dbReference type="RefSeq" id="WP_002640747.1">
    <property type="nucleotide sequence ID" value="NZ_CP012109.1"/>
</dbReference>
<evidence type="ECO:0000313" key="2">
    <source>
        <dbReference type="Proteomes" id="UP000009026"/>
    </source>
</evidence>
<accession>A0A0H4WRF6</accession>
<reference evidence="1 2" key="1">
    <citation type="journal article" date="2016" name="PLoS ONE">
        <title>Complete Genome Sequence and Comparative Genomics of a Novel Myxobacterium Myxococcus hansupus.</title>
        <authorList>
            <person name="Sharma G."/>
            <person name="Narwani T."/>
            <person name="Subramanian S."/>
        </authorList>
    </citation>
    <scope>NUCLEOTIDE SEQUENCE [LARGE SCALE GENOMIC DNA]</scope>
    <source>
        <strain evidence="2">mixupus</strain>
    </source>
</reference>